<proteinExistence type="predicted"/>
<reference evidence="2 3" key="1">
    <citation type="submission" date="2019-12" db="EMBL/GenBank/DDBJ databases">
        <title>Paenibacillus sp. nov., an endophytic bacterium isolated from the stem of Dendrobium.</title>
        <authorList>
            <person name="Zhao R."/>
        </authorList>
    </citation>
    <scope>NUCLEOTIDE SEQUENCE [LARGE SCALE GENOMIC DNA]</scope>
    <source>
        <strain evidence="2 3">HJL G12</strain>
    </source>
</reference>
<protein>
    <recommendedName>
        <fullName evidence="4">Phage portal protein</fullName>
    </recommendedName>
</protein>
<keyword evidence="3" id="KW-1185">Reference proteome</keyword>
<name>A0A7X3LHB0_9BACL</name>
<organism evidence="2 3">
    <name type="scientific">Paenibacillus dendrobii</name>
    <dbReference type="NCBI Taxonomy" id="2691084"/>
    <lineage>
        <taxon>Bacteria</taxon>
        <taxon>Bacillati</taxon>
        <taxon>Bacillota</taxon>
        <taxon>Bacilli</taxon>
        <taxon>Bacillales</taxon>
        <taxon>Paenibacillaceae</taxon>
        <taxon>Paenibacillus</taxon>
    </lineage>
</organism>
<feature type="compositionally biased region" description="Basic and acidic residues" evidence="1">
    <location>
        <begin position="471"/>
        <end position="491"/>
    </location>
</feature>
<feature type="region of interest" description="Disordered" evidence="1">
    <location>
        <begin position="452"/>
        <end position="491"/>
    </location>
</feature>
<accession>A0A7X3LHB0</accession>
<evidence type="ECO:0000313" key="2">
    <source>
        <dbReference type="EMBL" id="MWV44962.1"/>
    </source>
</evidence>
<dbReference type="Proteomes" id="UP000460318">
    <property type="component" value="Unassembled WGS sequence"/>
</dbReference>
<gene>
    <name evidence="2" type="ORF">GRF59_15170</name>
</gene>
<evidence type="ECO:0000313" key="3">
    <source>
        <dbReference type="Proteomes" id="UP000460318"/>
    </source>
</evidence>
<evidence type="ECO:0000256" key="1">
    <source>
        <dbReference type="SAM" id="MobiDB-lite"/>
    </source>
</evidence>
<comment type="caution">
    <text evidence="2">The sequence shown here is derived from an EMBL/GenBank/DDBJ whole genome shotgun (WGS) entry which is preliminary data.</text>
</comment>
<sequence length="491" mass="56045">MSQEITERQQMLATFKEIALINLNTENASSRVVGTFSKEDIKKYLKDKSNSENQKKLREISKQLYYTSSQYRRLINYYATLYNLDYVIEGFGSNPEKIDPAKYKNLYIKNVDYVERMNIKNEFTKARLITYRDGVFFGYARVSKDGFYIQELNPDYCRLSFIDATTGLLGYSFDFSTINSTNKIESYPDEFQRIYNDLQNKKGNKDKIVRIESPFAICLKANSDIYSIPPFVSLFEGLLDIADFKALNKNNEEIGNYKLLFQKIPMRTDKDAQINSFLIDKDFAQVFHDNIEENLPPQVGLMTSPMDIQAINFDRDSIDKNKVGQATSQYWNEAGVSELLFSSNSNSSAALKSSIIADESDSSILIKDIERWINEHLKATQTGAYKFRVRILETTRHNKDAYLDSRLKAAQFGMPVKNEIIAVMGSQPSSMYLNTYLENEVLELPLKLVPLQSSHTTSGDPNKKNGAPTKNETDLTDKGLQTKDLESNSAG</sequence>
<dbReference type="RefSeq" id="WP_160498568.1">
    <property type="nucleotide sequence ID" value="NZ_WUBI01000002.1"/>
</dbReference>
<evidence type="ECO:0008006" key="4">
    <source>
        <dbReference type="Google" id="ProtNLM"/>
    </source>
</evidence>
<dbReference type="AlphaFoldDB" id="A0A7X3LHB0"/>
<dbReference type="EMBL" id="WUBI01000002">
    <property type="protein sequence ID" value="MWV44962.1"/>
    <property type="molecule type" value="Genomic_DNA"/>
</dbReference>